<proteinExistence type="predicted"/>
<dbReference type="Gene3D" id="3.20.20.370">
    <property type="entry name" value="Glycoside hydrolase/deacetylase"/>
    <property type="match status" value="1"/>
</dbReference>
<sequence>MKEASHWGRKLALCGFSAMLVSVVLAAPTAAQASLLKPLAVTFTFDDAVTDQLTGQELLEQHGMVGTFYVNSSFVGQSGYMTRAQLDELETNGHEIGGHTVSHQDLTTLVSAEQNRQICADRNQLLSWGYSATSFAYPFANFDNDIKVVAQNCGYNTARAVGDLWNATDCTDCPAAETVPPLDAYAVRTPDDVTTATTLAQLKESVVRAEIVGGWLPFNLHHLCATNCPAESISPAVFEDFLDWLQPRVLIGTTVKTVHQVVGGTVQAAVTPTAPAPPGDPGVNTVRNPSLETVSPYDANLPDCWNSAGYGTNTVTQTRVTDAHTGTYASRIEVTARTDGDAKLIPRFDLGHCSIQVAQGRTYQVSAWYKSDVSVFFTMYQRNEVGQWSYWTQSPRLAAQGSWTQASWVTPAPPTAAVAISFGLTIDSVGTLTTDDYGFADHPLGPAPDGVNALVNPSLETNGTDGFPHCWTGTGYGANTPVWTRVTDAAHGSYAQKLELTSRTDGDAKLIPGWDAGNCAPLVSPGKTLTLSVSYKGTQPTFFTVYRQDTSGNWSWWTQSPAFAASAAYTTGSWTTPAVPAGTRAVTFGLTLDAVGEVTTDNYSLVSNS</sequence>
<dbReference type="InterPro" id="IPR051398">
    <property type="entry name" value="Polysacch_Deacetylase"/>
</dbReference>
<dbReference type="SUPFAM" id="SSF88713">
    <property type="entry name" value="Glycoside hydrolase/deacetylase"/>
    <property type="match status" value="1"/>
</dbReference>
<evidence type="ECO:0000256" key="2">
    <source>
        <dbReference type="SAM" id="SignalP"/>
    </source>
</evidence>
<name>A0A919MZK5_9ACTN</name>
<evidence type="ECO:0000313" key="5">
    <source>
        <dbReference type="Proteomes" id="UP000636960"/>
    </source>
</evidence>
<dbReference type="EMBL" id="BOMV01000062">
    <property type="protein sequence ID" value="GIE98435.1"/>
    <property type="molecule type" value="Genomic_DNA"/>
</dbReference>
<comment type="caution">
    <text evidence="4">The sequence shown here is derived from an EMBL/GenBank/DDBJ whole genome shotgun (WGS) entry which is preliminary data.</text>
</comment>
<dbReference type="PANTHER" id="PTHR34216:SF11">
    <property type="entry name" value="CHITOOLIGOSACCHARIDE DEACETYLASE"/>
    <property type="match status" value="1"/>
</dbReference>
<dbReference type="GO" id="GO:0016810">
    <property type="term" value="F:hydrolase activity, acting on carbon-nitrogen (but not peptide) bonds"/>
    <property type="evidence" value="ECO:0007669"/>
    <property type="project" value="InterPro"/>
</dbReference>
<gene>
    <name evidence="4" type="ORF">Ari01nite_59000</name>
</gene>
<dbReference type="AlphaFoldDB" id="A0A919MZK5"/>
<dbReference type="Proteomes" id="UP000636960">
    <property type="component" value="Unassembled WGS sequence"/>
</dbReference>
<dbReference type="Pfam" id="PF01522">
    <property type="entry name" value="Polysacc_deac_1"/>
    <property type="match status" value="1"/>
</dbReference>
<organism evidence="4 5">
    <name type="scientific">Paractinoplanes rishiriensis</name>
    <dbReference type="NCBI Taxonomy" id="1050105"/>
    <lineage>
        <taxon>Bacteria</taxon>
        <taxon>Bacillati</taxon>
        <taxon>Actinomycetota</taxon>
        <taxon>Actinomycetes</taxon>
        <taxon>Micromonosporales</taxon>
        <taxon>Micromonosporaceae</taxon>
        <taxon>Paractinoplanes</taxon>
    </lineage>
</organism>
<protein>
    <recommendedName>
        <fullName evidence="3">NodB homology domain-containing protein</fullName>
    </recommendedName>
</protein>
<dbReference type="PANTHER" id="PTHR34216">
    <property type="match status" value="1"/>
</dbReference>
<dbReference type="GO" id="GO:0005975">
    <property type="term" value="P:carbohydrate metabolic process"/>
    <property type="evidence" value="ECO:0007669"/>
    <property type="project" value="InterPro"/>
</dbReference>
<keyword evidence="1 2" id="KW-0732">Signal</keyword>
<feature type="domain" description="NodB homology" evidence="3">
    <location>
        <begin position="40"/>
        <end position="157"/>
    </location>
</feature>
<reference evidence="4" key="1">
    <citation type="submission" date="2021-01" db="EMBL/GenBank/DDBJ databases">
        <title>Whole genome shotgun sequence of Actinoplanes rishiriensis NBRC 108556.</title>
        <authorList>
            <person name="Komaki H."/>
            <person name="Tamura T."/>
        </authorList>
    </citation>
    <scope>NUCLEOTIDE SEQUENCE</scope>
    <source>
        <strain evidence="4">NBRC 108556</strain>
    </source>
</reference>
<evidence type="ECO:0000256" key="1">
    <source>
        <dbReference type="ARBA" id="ARBA00022729"/>
    </source>
</evidence>
<evidence type="ECO:0000313" key="4">
    <source>
        <dbReference type="EMBL" id="GIE98435.1"/>
    </source>
</evidence>
<accession>A0A919MZK5</accession>
<feature type="signal peptide" evidence="2">
    <location>
        <begin position="1"/>
        <end position="26"/>
    </location>
</feature>
<dbReference type="CDD" id="cd10967">
    <property type="entry name" value="CE4_GLA_like_6s"/>
    <property type="match status" value="1"/>
</dbReference>
<dbReference type="InterPro" id="IPR002509">
    <property type="entry name" value="NODB_dom"/>
</dbReference>
<feature type="chain" id="PRO_5038417334" description="NodB homology domain-containing protein" evidence="2">
    <location>
        <begin position="27"/>
        <end position="609"/>
    </location>
</feature>
<evidence type="ECO:0000259" key="3">
    <source>
        <dbReference type="Pfam" id="PF01522"/>
    </source>
</evidence>
<keyword evidence="5" id="KW-1185">Reference proteome</keyword>
<dbReference type="InterPro" id="IPR011330">
    <property type="entry name" value="Glyco_hydro/deAcase_b/a-brl"/>
</dbReference>
<dbReference type="Gene3D" id="2.60.120.260">
    <property type="entry name" value="Galactose-binding domain-like"/>
    <property type="match status" value="2"/>
</dbReference>